<dbReference type="EMBL" id="MFNE01000020">
    <property type="protein sequence ID" value="OGG95528.1"/>
    <property type="molecule type" value="Genomic_DNA"/>
</dbReference>
<dbReference type="AlphaFoldDB" id="A0A1F6GBQ4"/>
<accession>A0A1F6GBQ4</accession>
<evidence type="ECO:0000313" key="2">
    <source>
        <dbReference type="Proteomes" id="UP000178449"/>
    </source>
</evidence>
<reference evidence="1 2" key="1">
    <citation type="journal article" date="2016" name="Nat. Commun.">
        <title>Thousands of microbial genomes shed light on interconnected biogeochemical processes in an aquifer system.</title>
        <authorList>
            <person name="Anantharaman K."/>
            <person name="Brown C.T."/>
            <person name="Hug L.A."/>
            <person name="Sharon I."/>
            <person name="Castelle C.J."/>
            <person name="Probst A.J."/>
            <person name="Thomas B.C."/>
            <person name="Singh A."/>
            <person name="Wilkins M.J."/>
            <person name="Karaoz U."/>
            <person name="Brodie E.L."/>
            <person name="Williams K.H."/>
            <person name="Hubbard S.S."/>
            <person name="Banfield J.F."/>
        </authorList>
    </citation>
    <scope>NUCLEOTIDE SEQUENCE [LARGE SCALE GENOMIC DNA]</scope>
</reference>
<name>A0A1F6GBQ4_9PROT</name>
<gene>
    <name evidence="1" type="ORF">A2527_06765</name>
</gene>
<sequence length="64" mass="7655">MDKKLRKTYSAQSTFAKKMGEALFGKIIRYPMNLLYIAINWPILQIRLRFLVRCALIKFNQKVY</sequence>
<comment type="caution">
    <text evidence="1">The sequence shown here is derived from an EMBL/GenBank/DDBJ whole genome shotgun (WGS) entry which is preliminary data.</text>
</comment>
<organism evidence="1 2">
    <name type="scientific">Candidatus Lambdaproteobacteria bacterium RIFOXYD2_FULL_50_16</name>
    <dbReference type="NCBI Taxonomy" id="1817772"/>
    <lineage>
        <taxon>Bacteria</taxon>
        <taxon>Pseudomonadati</taxon>
        <taxon>Pseudomonadota</taxon>
        <taxon>Candidatus Lambdaproteobacteria</taxon>
    </lineage>
</organism>
<protein>
    <submittedName>
        <fullName evidence="1">Uncharacterized protein</fullName>
    </submittedName>
</protein>
<evidence type="ECO:0000313" key="1">
    <source>
        <dbReference type="EMBL" id="OGG95528.1"/>
    </source>
</evidence>
<dbReference type="Proteomes" id="UP000178449">
    <property type="component" value="Unassembled WGS sequence"/>
</dbReference>
<dbReference type="STRING" id="1817772.A2527_06765"/>
<proteinExistence type="predicted"/>